<dbReference type="EMBL" id="HBUE01054411">
    <property type="protein sequence ID" value="CAG6465860.1"/>
    <property type="molecule type" value="Transcribed_RNA"/>
</dbReference>
<dbReference type="EMBL" id="HBUE01291788">
    <property type="protein sequence ID" value="CAG6574265.1"/>
    <property type="molecule type" value="Transcribed_RNA"/>
</dbReference>
<dbReference type="EMBL" id="HBUE01186057">
    <property type="protein sequence ID" value="CAG6522630.1"/>
    <property type="molecule type" value="Transcribed_RNA"/>
</dbReference>
<evidence type="ECO:0000313" key="2">
    <source>
        <dbReference type="EMBL" id="CAG6465858.1"/>
    </source>
</evidence>
<dbReference type="AlphaFoldDB" id="A0A8D8B1T3"/>
<dbReference type="EMBL" id="HBUE01054410">
    <property type="protein sequence ID" value="CAG6465858.1"/>
    <property type="molecule type" value="Transcribed_RNA"/>
</dbReference>
<dbReference type="EMBL" id="HBUE01291785">
    <property type="protein sequence ID" value="CAG6574261.1"/>
    <property type="molecule type" value="Transcribed_RNA"/>
</dbReference>
<feature type="region of interest" description="Disordered" evidence="1">
    <location>
        <begin position="75"/>
        <end position="102"/>
    </location>
</feature>
<protein>
    <submittedName>
        <fullName evidence="2">(northern house mosquito) hypothetical protein</fullName>
    </submittedName>
</protein>
<proteinExistence type="predicted"/>
<evidence type="ECO:0000256" key="1">
    <source>
        <dbReference type="SAM" id="MobiDB-lite"/>
    </source>
</evidence>
<name>A0A8D8B1T3_CULPI</name>
<reference evidence="2" key="1">
    <citation type="submission" date="2021-05" db="EMBL/GenBank/DDBJ databases">
        <authorList>
            <person name="Alioto T."/>
            <person name="Alioto T."/>
            <person name="Gomez Garrido J."/>
        </authorList>
    </citation>
    <scope>NUCLEOTIDE SEQUENCE</scope>
</reference>
<accession>A0A8D8B1T3</accession>
<organism evidence="2">
    <name type="scientific">Culex pipiens</name>
    <name type="common">House mosquito</name>
    <dbReference type="NCBI Taxonomy" id="7175"/>
    <lineage>
        <taxon>Eukaryota</taxon>
        <taxon>Metazoa</taxon>
        <taxon>Ecdysozoa</taxon>
        <taxon>Arthropoda</taxon>
        <taxon>Hexapoda</taxon>
        <taxon>Insecta</taxon>
        <taxon>Pterygota</taxon>
        <taxon>Neoptera</taxon>
        <taxon>Endopterygota</taxon>
        <taxon>Diptera</taxon>
        <taxon>Nematocera</taxon>
        <taxon>Culicoidea</taxon>
        <taxon>Culicidae</taxon>
        <taxon>Culicinae</taxon>
        <taxon>Culicini</taxon>
        <taxon>Culex</taxon>
        <taxon>Culex</taxon>
    </lineage>
</organism>
<dbReference type="EMBL" id="HBUE01186060">
    <property type="protein sequence ID" value="CAG6522634.1"/>
    <property type="molecule type" value="Transcribed_RNA"/>
</dbReference>
<sequence>MLHFAAGSDRLRHLWTTWCDSSHRIPAGAVLDPADRWTSDRGTIVRPHRLVHDTLCPRRHSTTVWCLDHVPHQMRQGRRSGHSGNSIKRSHSPAAGANCMGQ</sequence>